<feature type="region of interest" description="Disordered" evidence="1">
    <location>
        <begin position="1"/>
        <end position="22"/>
    </location>
</feature>
<protein>
    <recommendedName>
        <fullName evidence="2">F-box domain-containing protein</fullName>
    </recommendedName>
</protein>
<dbReference type="PANTHER" id="PTHR24414">
    <property type="entry name" value="F-BOX/KELCH-REPEAT PROTEIN SKIP4"/>
    <property type="match status" value="1"/>
</dbReference>
<evidence type="ECO:0000259" key="2">
    <source>
        <dbReference type="Pfam" id="PF00646"/>
    </source>
</evidence>
<reference evidence="3 4" key="1">
    <citation type="journal article" date="2024" name="G3 (Bethesda)">
        <title>Genome assembly of Hibiscus sabdariffa L. provides insights into metabolisms of medicinal natural products.</title>
        <authorList>
            <person name="Kim T."/>
        </authorList>
    </citation>
    <scope>NUCLEOTIDE SEQUENCE [LARGE SCALE GENOMIC DNA]</scope>
    <source>
        <strain evidence="3">TK-2024</strain>
        <tissue evidence="3">Old leaves</tissue>
    </source>
</reference>
<sequence>MNTEQEQKTRIHSHSHSLSPSESDIIRGDVLESILSHVPLIHLVPVSHVSKSWNRAVFSSLRHSNKPKPWLILHCQSSRPPHSAAPAFAYDPRSNLWLRISPNPPLEYVSDLRSSGSTLLYMLSISKFSFSFDPLHLTWHQTDPPLVWRTDPVVALVGRRHIVVAGGACDFEDDPLSVEIYDLETRKWEICEPLPAIFKHSAASTWLSVASNTTKLYAMDQASGITCCFDPIARIWSGPFDLRHDSNIYFSVIGISRDNLIMVGLLGNSENVQGIKIWELKGKLFDFSKEIGVVPTELVDKLKGEHACLNSIKIISTHGVLYLYNPEEPGELVVCEIDGRRGVFRWGSLKNAVVNDRRRVAERLVLTCADVGLGDLGNAMMSGKQSFSIVNDVLMR</sequence>
<accession>A0ABR2UAP5</accession>
<feature type="domain" description="F-box" evidence="2">
    <location>
        <begin position="29"/>
        <end position="60"/>
    </location>
</feature>
<organism evidence="3 4">
    <name type="scientific">Hibiscus sabdariffa</name>
    <name type="common">roselle</name>
    <dbReference type="NCBI Taxonomy" id="183260"/>
    <lineage>
        <taxon>Eukaryota</taxon>
        <taxon>Viridiplantae</taxon>
        <taxon>Streptophyta</taxon>
        <taxon>Embryophyta</taxon>
        <taxon>Tracheophyta</taxon>
        <taxon>Spermatophyta</taxon>
        <taxon>Magnoliopsida</taxon>
        <taxon>eudicotyledons</taxon>
        <taxon>Gunneridae</taxon>
        <taxon>Pentapetalae</taxon>
        <taxon>rosids</taxon>
        <taxon>malvids</taxon>
        <taxon>Malvales</taxon>
        <taxon>Malvaceae</taxon>
        <taxon>Malvoideae</taxon>
        <taxon>Hibiscus</taxon>
    </lineage>
</organism>
<dbReference type="Gene3D" id="2.120.10.80">
    <property type="entry name" value="Kelch-type beta propeller"/>
    <property type="match status" value="1"/>
</dbReference>
<dbReference type="Proteomes" id="UP001396334">
    <property type="component" value="Unassembled WGS sequence"/>
</dbReference>
<dbReference type="PANTHER" id="PTHR24414:SF97">
    <property type="entry name" value="PROTEIN, PUTATIVE-RELATED"/>
    <property type="match status" value="1"/>
</dbReference>
<dbReference type="SUPFAM" id="SSF117281">
    <property type="entry name" value="Kelch motif"/>
    <property type="match status" value="1"/>
</dbReference>
<proteinExistence type="predicted"/>
<comment type="caution">
    <text evidence="3">The sequence shown here is derived from an EMBL/GenBank/DDBJ whole genome shotgun (WGS) entry which is preliminary data.</text>
</comment>
<dbReference type="SUPFAM" id="SSF81383">
    <property type="entry name" value="F-box domain"/>
    <property type="match status" value="1"/>
</dbReference>
<evidence type="ECO:0000313" key="3">
    <source>
        <dbReference type="EMBL" id="KAK9046641.1"/>
    </source>
</evidence>
<keyword evidence="4" id="KW-1185">Reference proteome</keyword>
<name>A0ABR2UAP5_9ROSI</name>
<dbReference type="InterPro" id="IPR001810">
    <property type="entry name" value="F-box_dom"/>
</dbReference>
<evidence type="ECO:0000313" key="4">
    <source>
        <dbReference type="Proteomes" id="UP001396334"/>
    </source>
</evidence>
<evidence type="ECO:0000256" key="1">
    <source>
        <dbReference type="SAM" id="MobiDB-lite"/>
    </source>
</evidence>
<dbReference type="InterPro" id="IPR050354">
    <property type="entry name" value="F-box/kelch-repeat_ARATH"/>
</dbReference>
<gene>
    <name evidence="3" type="ORF">V6N11_052525</name>
</gene>
<dbReference type="InterPro" id="IPR036047">
    <property type="entry name" value="F-box-like_dom_sf"/>
</dbReference>
<dbReference type="InterPro" id="IPR015915">
    <property type="entry name" value="Kelch-typ_b-propeller"/>
</dbReference>
<dbReference type="Pfam" id="PF00646">
    <property type="entry name" value="F-box"/>
    <property type="match status" value="1"/>
</dbReference>
<dbReference type="EMBL" id="JBBPBN010000001">
    <property type="protein sequence ID" value="KAK9046641.1"/>
    <property type="molecule type" value="Genomic_DNA"/>
</dbReference>